<name>A0AAX6FRS7_IRIPA</name>
<dbReference type="GO" id="GO:0016301">
    <property type="term" value="F:kinase activity"/>
    <property type="evidence" value="ECO:0007669"/>
    <property type="project" value="UniProtKB-KW"/>
</dbReference>
<reference evidence="1" key="1">
    <citation type="journal article" date="2023" name="GigaByte">
        <title>Genome assembly of the bearded iris, Iris pallida Lam.</title>
        <authorList>
            <person name="Bruccoleri R.E."/>
            <person name="Oakeley E.J."/>
            <person name="Faust A.M.E."/>
            <person name="Altorfer M."/>
            <person name="Dessus-Babus S."/>
            <person name="Burckhardt D."/>
            <person name="Oertli M."/>
            <person name="Naumann U."/>
            <person name="Petersen F."/>
            <person name="Wong J."/>
        </authorList>
    </citation>
    <scope>NUCLEOTIDE SEQUENCE</scope>
    <source>
        <strain evidence="1">GSM-AAB239-AS_SAM_17_03QT</strain>
    </source>
</reference>
<dbReference type="EMBL" id="JANAVB010026999">
    <property type="protein sequence ID" value="KAJ6818765.1"/>
    <property type="molecule type" value="Genomic_DNA"/>
</dbReference>
<gene>
    <name evidence="1" type="ORF">M6B38_131960</name>
</gene>
<keyword evidence="1" id="KW-0418">Kinase</keyword>
<dbReference type="Proteomes" id="UP001140949">
    <property type="component" value="Unassembled WGS sequence"/>
</dbReference>
<proteinExistence type="predicted"/>
<dbReference type="AlphaFoldDB" id="A0AAX6FRS7"/>
<organism evidence="1 2">
    <name type="scientific">Iris pallida</name>
    <name type="common">Sweet iris</name>
    <dbReference type="NCBI Taxonomy" id="29817"/>
    <lineage>
        <taxon>Eukaryota</taxon>
        <taxon>Viridiplantae</taxon>
        <taxon>Streptophyta</taxon>
        <taxon>Embryophyta</taxon>
        <taxon>Tracheophyta</taxon>
        <taxon>Spermatophyta</taxon>
        <taxon>Magnoliopsida</taxon>
        <taxon>Liliopsida</taxon>
        <taxon>Asparagales</taxon>
        <taxon>Iridaceae</taxon>
        <taxon>Iridoideae</taxon>
        <taxon>Irideae</taxon>
        <taxon>Iris</taxon>
    </lineage>
</organism>
<keyword evidence="1" id="KW-0675">Receptor</keyword>
<protein>
    <submittedName>
        <fullName evidence="1">Proline-rich receptor-like protein kinase PERK2</fullName>
    </submittedName>
</protein>
<evidence type="ECO:0000313" key="2">
    <source>
        <dbReference type="Proteomes" id="UP001140949"/>
    </source>
</evidence>
<sequence>MAQRRTRRWFEMADQERRRRLRAQCSRSGPMCCSDDGAVVPPWPGRRDKMRAQARGNFGRATLGAVAPICGRRARLGRRRGHRRSHRSTGNGAAVLSWRRELGVGKLWSYGGRSSPRRWRLAERPRSRLGGTEAGTLRSGWRRRGLGWHGSQRVGKWAARRRRIR</sequence>
<keyword evidence="1" id="KW-0808">Transferase</keyword>
<reference evidence="1" key="2">
    <citation type="submission" date="2023-04" db="EMBL/GenBank/DDBJ databases">
        <authorList>
            <person name="Bruccoleri R.E."/>
            <person name="Oakeley E.J."/>
            <person name="Faust A.-M."/>
            <person name="Dessus-Babus S."/>
            <person name="Altorfer M."/>
            <person name="Burckhardt D."/>
            <person name="Oertli M."/>
            <person name="Naumann U."/>
            <person name="Petersen F."/>
            <person name="Wong J."/>
        </authorList>
    </citation>
    <scope>NUCLEOTIDE SEQUENCE</scope>
    <source>
        <strain evidence="1">GSM-AAB239-AS_SAM_17_03QT</strain>
        <tissue evidence="1">Leaf</tissue>
    </source>
</reference>
<evidence type="ECO:0000313" key="1">
    <source>
        <dbReference type="EMBL" id="KAJ6818765.1"/>
    </source>
</evidence>
<keyword evidence="2" id="KW-1185">Reference proteome</keyword>
<comment type="caution">
    <text evidence="1">The sequence shown here is derived from an EMBL/GenBank/DDBJ whole genome shotgun (WGS) entry which is preliminary data.</text>
</comment>
<accession>A0AAX6FRS7</accession>